<dbReference type="InterPro" id="IPR043128">
    <property type="entry name" value="Rev_trsase/Diguanyl_cyclase"/>
</dbReference>
<dbReference type="InterPro" id="IPR035965">
    <property type="entry name" value="PAS-like_dom_sf"/>
</dbReference>
<dbReference type="PROSITE" id="PS50887">
    <property type="entry name" value="GGDEF"/>
    <property type="match status" value="1"/>
</dbReference>
<dbReference type="InterPro" id="IPR029787">
    <property type="entry name" value="Nucleotide_cyclase"/>
</dbReference>
<dbReference type="InterPro" id="IPR001610">
    <property type="entry name" value="PAC"/>
</dbReference>
<dbReference type="SMART" id="SM00267">
    <property type="entry name" value="GGDEF"/>
    <property type="match status" value="1"/>
</dbReference>
<dbReference type="InterPro" id="IPR000014">
    <property type="entry name" value="PAS"/>
</dbReference>
<dbReference type="Pfam" id="PF13426">
    <property type="entry name" value="PAS_9"/>
    <property type="match status" value="1"/>
</dbReference>
<feature type="domain" description="PAS" evidence="2">
    <location>
        <begin position="415"/>
        <end position="488"/>
    </location>
</feature>
<evidence type="ECO:0000259" key="3">
    <source>
        <dbReference type="PROSITE" id="PS50113"/>
    </source>
</evidence>
<reference evidence="5 6" key="1">
    <citation type="submission" date="2017-09" db="EMBL/GenBank/DDBJ databases">
        <title>Biodiversity and function of Thalassospira species in the particle-attached aromatic-hydrocarbon-degrading consortia from the surface seawater of the South China Sea.</title>
        <authorList>
            <person name="Dong C."/>
            <person name="Liu R."/>
            <person name="Shao Z."/>
        </authorList>
    </citation>
    <scope>NUCLEOTIDE SEQUENCE [LARGE SCALE GENOMIC DNA]</scope>
    <source>
        <strain evidence="5 6">CSC1P2</strain>
    </source>
</reference>
<protein>
    <recommendedName>
        <fullName evidence="7">Diguanylate cyclase</fullName>
    </recommendedName>
</protein>
<dbReference type="FunFam" id="3.30.70.270:FF:000001">
    <property type="entry name" value="Diguanylate cyclase domain protein"/>
    <property type="match status" value="1"/>
</dbReference>
<name>A0A2N3KMB9_9PROT</name>
<accession>A0A2N3KMB9</accession>
<evidence type="ECO:0000313" key="6">
    <source>
        <dbReference type="Proteomes" id="UP000233597"/>
    </source>
</evidence>
<evidence type="ECO:0000259" key="4">
    <source>
        <dbReference type="PROSITE" id="PS50887"/>
    </source>
</evidence>
<keyword evidence="1" id="KW-0175">Coiled coil</keyword>
<dbReference type="CDD" id="cd01949">
    <property type="entry name" value="GGDEF"/>
    <property type="match status" value="1"/>
</dbReference>
<evidence type="ECO:0008006" key="7">
    <source>
        <dbReference type="Google" id="ProtNLM"/>
    </source>
</evidence>
<dbReference type="RefSeq" id="WP_101269407.1">
    <property type="nucleotide sequence ID" value="NZ_NWTK01000014.1"/>
</dbReference>
<dbReference type="Proteomes" id="UP000233597">
    <property type="component" value="Unassembled WGS sequence"/>
</dbReference>
<dbReference type="PANTHER" id="PTHR44757">
    <property type="entry name" value="DIGUANYLATE CYCLASE DGCP"/>
    <property type="match status" value="1"/>
</dbReference>
<dbReference type="InterPro" id="IPR013655">
    <property type="entry name" value="PAS_fold_3"/>
</dbReference>
<dbReference type="EMBL" id="NWTK01000014">
    <property type="protein sequence ID" value="PKR51650.1"/>
    <property type="molecule type" value="Genomic_DNA"/>
</dbReference>
<dbReference type="NCBIfam" id="TIGR00229">
    <property type="entry name" value="sensory_box"/>
    <property type="match status" value="2"/>
</dbReference>
<dbReference type="PROSITE" id="PS50113">
    <property type="entry name" value="PAC"/>
    <property type="match status" value="1"/>
</dbReference>
<dbReference type="InterPro" id="IPR000700">
    <property type="entry name" value="PAS-assoc_C"/>
</dbReference>
<feature type="domain" description="GGDEF" evidence="4">
    <location>
        <begin position="577"/>
        <end position="710"/>
    </location>
</feature>
<dbReference type="PROSITE" id="PS50112">
    <property type="entry name" value="PAS"/>
    <property type="match status" value="1"/>
</dbReference>
<dbReference type="SMART" id="SM00091">
    <property type="entry name" value="PAS"/>
    <property type="match status" value="3"/>
</dbReference>
<dbReference type="Gene3D" id="3.30.70.270">
    <property type="match status" value="1"/>
</dbReference>
<dbReference type="CDD" id="cd00130">
    <property type="entry name" value="PAS"/>
    <property type="match status" value="2"/>
</dbReference>
<sequence>MNALYHAGQQSGGFAAGIVDGENATVSAVSVIYCVDLEEAQGSYISANCARLLGVAASTVILDSANWWHDRVHPDDRTRLKLDQLPEEWPGGAIIRQFRLRHPDRGWVHVVDHAMFTAMGPKGHRAVVGSMRALHDEQDGADLHASQTLQERTEFILDHVAEGVLVYDLNGHVQQHNAAAPRIFGVDPAGFSGWHPLPDGARLLDETGAPLTPDDHPVNVVLRTGVAFDAAIIGICQSSITNQTIWVRMQAIPAHNPDTGEFDSIVTSFSDITDVYTVEEAMAERESIYRQMFLHNPAIKLLIDPATGRIHDANTAAIAFYGYSHEQLCHMTISDINVQSDAQLGLAMQQTLQDGAASFSFHHRLANGDVRDVEVNTGAIRIHGKEFLHSIIFDVTERNDYAHRLEQANEELVIERQRLDEIIRGTNAGTWEWNVQTGEMRFNERWAEIIGYTLEELGKTSVDTWRNLCHPDDLAQSDRLLSEHFAGQSSYYQCECRIRHKNGEWVWVLDRGRVFDRAADGTPLRMSGTHSDITPSKTIEAQIRQMALTDPLTGLANRHLFNDRLDQAIRLSERIKQNVAMLLLDLDWFKEVNDTYGHPVGDKLLIEIASFLKSRFRDADVVARLGGDEFAILLPAMANPEEAQIPAARIIQEIGRPRMIDGVEITVGASIGISYCKGCECNADVLYRKADRALYLAKRGGRNTYRTIPAC</sequence>
<dbReference type="InterPro" id="IPR000160">
    <property type="entry name" value="GGDEF_dom"/>
</dbReference>
<dbReference type="GO" id="GO:0003824">
    <property type="term" value="F:catalytic activity"/>
    <property type="evidence" value="ECO:0007669"/>
    <property type="project" value="UniProtKB-ARBA"/>
</dbReference>
<dbReference type="NCBIfam" id="TIGR00254">
    <property type="entry name" value="GGDEF"/>
    <property type="match status" value="1"/>
</dbReference>
<dbReference type="OrthoDB" id="7333362at2"/>
<dbReference type="InterPro" id="IPR052155">
    <property type="entry name" value="Biofilm_reg_signaling"/>
</dbReference>
<comment type="caution">
    <text evidence="5">The sequence shown here is derived from an EMBL/GenBank/DDBJ whole genome shotgun (WGS) entry which is preliminary data.</text>
</comment>
<dbReference type="SMART" id="SM00086">
    <property type="entry name" value="PAC"/>
    <property type="match status" value="3"/>
</dbReference>
<organism evidence="5 6">
    <name type="scientific">Thalassospira marina</name>
    <dbReference type="NCBI Taxonomy" id="2048283"/>
    <lineage>
        <taxon>Bacteria</taxon>
        <taxon>Pseudomonadati</taxon>
        <taxon>Pseudomonadota</taxon>
        <taxon>Alphaproteobacteria</taxon>
        <taxon>Rhodospirillales</taxon>
        <taxon>Thalassospiraceae</taxon>
        <taxon>Thalassospira</taxon>
    </lineage>
</organism>
<dbReference type="PANTHER" id="PTHR44757:SF2">
    <property type="entry name" value="BIOFILM ARCHITECTURE MAINTENANCE PROTEIN MBAA"/>
    <property type="match status" value="1"/>
</dbReference>
<dbReference type="AlphaFoldDB" id="A0A2N3KMB9"/>
<dbReference type="SUPFAM" id="SSF55073">
    <property type="entry name" value="Nucleotide cyclase"/>
    <property type="match status" value="1"/>
</dbReference>
<dbReference type="Pfam" id="PF13188">
    <property type="entry name" value="PAS_8"/>
    <property type="match status" value="1"/>
</dbReference>
<evidence type="ECO:0000259" key="2">
    <source>
        <dbReference type="PROSITE" id="PS50112"/>
    </source>
</evidence>
<dbReference type="Pfam" id="PF00990">
    <property type="entry name" value="GGDEF"/>
    <property type="match status" value="1"/>
</dbReference>
<feature type="coiled-coil region" evidence="1">
    <location>
        <begin position="398"/>
        <end position="425"/>
    </location>
</feature>
<dbReference type="Gene3D" id="3.30.450.20">
    <property type="entry name" value="PAS domain"/>
    <property type="match status" value="4"/>
</dbReference>
<feature type="domain" description="PAC" evidence="3">
    <location>
        <begin position="492"/>
        <end position="545"/>
    </location>
</feature>
<evidence type="ECO:0000313" key="5">
    <source>
        <dbReference type="EMBL" id="PKR51650.1"/>
    </source>
</evidence>
<evidence type="ECO:0000256" key="1">
    <source>
        <dbReference type="SAM" id="Coils"/>
    </source>
</evidence>
<gene>
    <name evidence="5" type="ORF">COO20_18915</name>
</gene>
<dbReference type="Pfam" id="PF08447">
    <property type="entry name" value="PAS_3"/>
    <property type="match status" value="2"/>
</dbReference>
<proteinExistence type="predicted"/>
<dbReference type="SUPFAM" id="SSF55785">
    <property type="entry name" value="PYP-like sensor domain (PAS domain)"/>
    <property type="match status" value="3"/>
</dbReference>